<reference evidence="8 9" key="1">
    <citation type="submission" date="2018-11" db="EMBL/GenBank/DDBJ databases">
        <title>Genomic Encyclopedia of Type Strains, Phase IV (KMG-IV): sequencing the most valuable type-strain genomes for metagenomic binning, comparative biology and taxonomic classification.</title>
        <authorList>
            <person name="Goeker M."/>
        </authorList>
    </citation>
    <scope>NUCLEOTIDE SEQUENCE [LARGE SCALE GENOMIC DNA]</scope>
    <source>
        <strain evidence="8 9">DSM 21945</strain>
    </source>
</reference>
<comment type="caution">
    <text evidence="8">The sequence shown here is derived from an EMBL/GenBank/DDBJ whole genome shotgun (WGS) entry which is preliminary data.</text>
</comment>
<evidence type="ECO:0000256" key="1">
    <source>
        <dbReference type="ARBA" id="ARBA00005395"/>
    </source>
</evidence>
<dbReference type="GO" id="GO:0005737">
    <property type="term" value="C:cytoplasm"/>
    <property type="evidence" value="ECO:0007669"/>
    <property type="project" value="UniProtKB-SubCell"/>
</dbReference>
<evidence type="ECO:0000256" key="3">
    <source>
        <dbReference type="ARBA" id="ARBA00022679"/>
    </source>
</evidence>
<comment type="subcellular location">
    <subcellularLocation>
        <location evidence="5 6">Cytoplasm</location>
    </subcellularLocation>
</comment>
<feature type="active site" description="Proton donor" evidence="5">
    <location>
        <position position="113"/>
    </location>
</feature>
<keyword evidence="4 5" id="KW-0012">Acyltransferase</keyword>
<proteinExistence type="inferred from homology"/>
<keyword evidence="2 5" id="KW-0963">Cytoplasm</keyword>
<comment type="function">
    <text evidence="5 6">Acetylates the N-terminal alanine of ribosomal protein bS18.</text>
</comment>
<keyword evidence="9" id="KW-1185">Reference proteome</keyword>
<evidence type="ECO:0000256" key="6">
    <source>
        <dbReference type="RuleBase" id="RU363094"/>
    </source>
</evidence>
<dbReference type="InterPro" id="IPR006464">
    <property type="entry name" value="AcTrfase_RimI/Ard1"/>
</dbReference>
<gene>
    <name evidence="5" type="primary">rimI</name>
    <name evidence="8" type="ORF">EDC28_1154</name>
</gene>
<keyword evidence="8" id="KW-0689">Ribosomal protein</keyword>
<dbReference type="PANTHER" id="PTHR43420:SF51">
    <property type="entry name" value="PEPTIDYL-LYSINE N-ACETYLTRANSFERASE YIAC"/>
    <property type="match status" value="1"/>
</dbReference>
<dbReference type="HAMAP" id="MF_02210">
    <property type="entry name" value="RimI"/>
    <property type="match status" value="1"/>
</dbReference>
<evidence type="ECO:0000256" key="2">
    <source>
        <dbReference type="ARBA" id="ARBA00022490"/>
    </source>
</evidence>
<dbReference type="SUPFAM" id="SSF55729">
    <property type="entry name" value="Acyl-CoA N-acyltransferases (Nat)"/>
    <property type="match status" value="1"/>
</dbReference>
<dbReference type="STRING" id="584787.GCA_001247655_01322"/>
<keyword evidence="3 5" id="KW-0808">Transferase</keyword>
<dbReference type="InterPro" id="IPR050680">
    <property type="entry name" value="YpeA/RimI_acetyltransf"/>
</dbReference>
<organism evidence="8 9">
    <name type="scientific">Gallaecimonas pentaromativorans</name>
    <dbReference type="NCBI Taxonomy" id="584787"/>
    <lineage>
        <taxon>Bacteria</taxon>
        <taxon>Pseudomonadati</taxon>
        <taxon>Pseudomonadota</taxon>
        <taxon>Gammaproteobacteria</taxon>
        <taxon>Enterobacterales</taxon>
        <taxon>Gallaecimonadaceae</taxon>
        <taxon>Gallaecimonas</taxon>
    </lineage>
</organism>
<dbReference type="GO" id="GO:0008999">
    <property type="term" value="F:protein-N-terminal-alanine acetyltransferase activity"/>
    <property type="evidence" value="ECO:0007669"/>
    <property type="project" value="UniProtKB-UniRule"/>
</dbReference>
<dbReference type="Pfam" id="PF00583">
    <property type="entry name" value="Acetyltransf_1"/>
    <property type="match status" value="1"/>
</dbReference>
<comment type="catalytic activity">
    <reaction evidence="5 6">
        <text>N-terminal L-alanyl-[ribosomal protein bS18] + acetyl-CoA = N-terminal N(alpha)-acetyl-L-alanyl-[ribosomal protein bS18] + CoA + H(+)</text>
        <dbReference type="Rhea" id="RHEA:43756"/>
        <dbReference type="Rhea" id="RHEA-COMP:10676"/>
        <dbReference type="Rhea" id="RHEA-COMP:10677"/>
        <dbReference type="ChEBI" id="CHEBI:15378"/>
        <dbReference type="ChEBI" id="CHEBI:57287"/>
        <dbReference type="ChEBI" id="CHEBI:57288"/>
        <dbReference type="ChEBI" id="CHEBI:64718"/>
        <dbReference type="ChEBI" id="CHEBI:83683"/>
        <dbReference type="EC" id="2.3.1.266"/>
    </reaction>
</comment>
<dbReference type="NCBIfam" id="TIGR01575">
    <property type="entry name" value="rimI"/>
    <property type="match status" value="1"/>
</dbReference>
<evidence type="ECO:0000313" key="9">
    <source>
        <dbReference type="Proteomes" id="UP000268033"/>
    </source>
</evidence>
<feature type="binding site" evidence="5">
    <location>
        <position position="106"/>
    </location>
    <ligand>
        <name>acetyl-CoA</name>
        <dbReference type="ChEBI" id="CHEBI:57288"/>
    </ligand>
</feature>
<dbReference type="InterPro" id="IPR000182">
    <property type="entry name" value="GNAT_dom"/>
</dbReference>
<dbReference type="PROSITE" id="PS51186">
    <property type="entry name" value="GNAT"/>
    <property type="match status" value="1"/>
</dbReference>
<dbReference type="EMBL" id="RJUL01000015">
    <property type="protein sequence ID" value="ROQ18815.1"/>
    <property type="molecule type" value="Genomic_DNA"/>
</dbReference>
<protein>
    <recommendedName>
        <fullName evidence="5 6">[Ribosomal protein bS18]-alanine N-acetyltransferase</fullName>
        <ecNumber evidence="5 6">2.3.1.266</ecNumber>
    </recommendedName>
</protein>
<feature type="active site" description="Proton acceptor" evidence="5">
    <location>
        <position position="101"/>
    </location>
</feature>
<comment type="similarity">
    <text evidence="1 5 6">Belongs to the acetyltransferase family. RimI subfamily.</text>
</comment>
<name>A0A3N1NRL5_9GAMM</name>
<evidence type="ECO:0000256" key="4">
    <source>
        <dbReference type="ARBA" id="ARBA00023315"/>
    </source>
</evidence>
<dbReference type="PANTHER" id="PTHR43420">
    <property type="entry name" value="ACETYLTRANSFERASE"/>
    <property type="match status" value="1"/>
</dbReference>
<comment type="caution">
    <text evidence="5">Lacks conserved residue(s) required for the propagation of feature annotation.</text>
</comment>
<dbReference type="InterPro" id="IPR043690">
    <property type="entry name" value="RimI"/>
</dbReference>
<dbReference type="RefSeq" id="WP_123422692.1">
    <property type="nucleotide sequence ID" value="NZ_RJUL01000015.1"/>
</dbReference>
<dbReference type="InterPro" id="IPR016181">
    <property type="entry name" value="Acyl_CoA_acyltransferase"/>
</dbReference>
<feature type="domain" description="N-acetyltransferase" evidence="7">
    <location>
        <begin position="1"/>
        <end position="145"/>
    </location>
</feature>
<dbReference type="Gene3D" id="3.40.630.30">
    <property type="match status" value="1"/>
</dbReference>
<evidence type="ECO:0000313" key="8">
    <source>
        <dbReference type="EMBL" id="ROQ18815.1"/>
    </source>
</evidence>
<evidence type="ECO:0000259" key="7">
    <source>
        <dbReference type="PROSITE" id="PS51186"/>
    </source>
</evidence>
<evidence type="ECO:0000256" key="5">
    <source>
        <dbReference type="HAMAP-Rule" id="MF_02210"/>
    </source>
</evidence>
<dbReference type="CDD" id="cd04301">
    <property type="entry name" value="NAT_SF"/>
    <property type="match status" value="1"/>
</dbReference>
<dbReference type="AlphaFoldDB" id="A0A3N1NRL5"/>
<dbReference type="EC" id="2.3.1.266" evidence="5 6"/>
<keyword evidence="8" id="KW-0687">Ribonucleoprotein</keyword>
<accession>A0A3N1NRL5</accession>
<dbReference type="Proteomes" id="UP000268033">
    <property type="component" value="Unassembled WGS sequence"/>
</dbReference>
<dbReference type="GO" id="GO:0005840">
    <property type="term" value="C:ribosome"/>
    <property type="evidence" value="ECO:0007669"/>
    <property type="project" value="UniProtKB-KW"/>
</dbReference>
<sequence>MTFSTASPADLPALQFIESHQDYPWSETQLASCFGEGYRVRLLWQDNLTVGFSICQRVLDESTLFNICVLPACRGLGFGKLLMDDLIVEARAAGDSAIFLEVRASNSEAIGLYRRMGFEEVGRRKGYYPTVSTREDALVMRFSLDKV</sequence>